<dbReference type="EMBL" id="JAGVWE010000005">
    <property type="protein sequence ID" value="MBS3063338.1"/>
    <property type="molecule type" value="Genomic_DNA"/>
</dbReference>
<evidence type="ECO:0000313" key="2">
    <source>
        <dbReference type="EMBL" id="MBS3063338.1"/>
    </source>
</evidence>
<proteinExistence type="predicted"/>
<protein>
    <submittedName>
        <fullName evidence="1">Uncharacterized protein</fullName>
    </submittedName>
</protein>
<comment type="caution">
    <text evidence="1">The sequence shown here is derived from an EMBL/GenBank/DDBJ whole genome shotgun (WGS) entry which is preliminary data.</text>
</comment>
<evidence type="ECO:0000313" key="3">
    <source>
        <dbReference type="Proteomes" id="UP000564964"/>
    </source>
</evidence>
<organism evidence="1 3">
    <name type="scientific">Candidatus Iainarchaeum sp</name>
    <dbReference type="NCBI Taxonomy" id="3101447"/>
    <lineage>
        <taxon>Archaea</taxon>
        <taxon>Candidatus Iainarchaeota</taxon>
        <taxon>Candidatus Iainarchaeia</taxon>
        <taxon>Candidatus Iainarchaeales</taxon>
        <taxon>Candidatus Iainarchaeaceae</taxon>
        <taxon>Candidatus Iainarchaeum</taxon>
    </lineage>
</organism>
<dbReference type="Proteomes" id="UP000564964">
    <property type="component" value="Unassembled WGS sequence"/>
</dbReference>
<reference evidence="2" key="3">
    <citation type="submission" date="2021-05" db="EMBL/GenBank/DDBJ databases">
        <title>Protein family content uncovers lineage relationships and bacterial pathway maintenance mechanisms in DPANN archaea.</title>
        <authorList>
            <person name="Castelle C.J."/>
            <person name="Meheust R."/>
            <person name="Jaffe A.L."/>
            <person name="Seitz K."/>
            <person name="Gong X."/>
            <person name="Baker B.J."/>
            <person name="Banfield J.F."/>
        </authorList>
    </citation>
    <scope>NUCLEOTIDE SEQUENCE</scope>
    <source>
        <strain evidence="2">RIFCSPLOWO2_01_FULL_58_19</strain>
    </source>
</reference>
<evidence type="ECO:0000313" key="1">
    <source>
        <dbReference type="EMBL" id="HIH17165.1"/>
    </source>
</evidence>
<dbReference type="AlphaFoldDB" id="A0A7J4JLI2"/>
<gene>
    <name evidence="1" type="ORF">HA252_07220</name>
    <name evidence="2" type="ORF">J4203_05700</name>
</gene>
<sequence>MGHDYPPTVNCLCVDNQCQWGRGVKVAPPPVPPNLVACETLDEKTCGTRVDCKPVYGASRCECQPDGSQQCTTDTVFKGCEAPEPDEVGIVREYFHQQWFRVADGCGTFNQETCMMEPDRIYSQGKTEKGYVVVVETYCGFWPPMDSAPLETFTYLVKFDGTIVMEPE</sequence>
<reference evidence="1" key="1">
    <citation type="journal article" date="2020" name="bioRxiv">
        <title>A rank-normalized archaeal taxonomy based on genome phylogeny resolves widespread incomplete and uneven classifications.</title>
        <authorList>
            <person name="Rinke C."/>
            <person name="Chuvochina M."/>
            <person name="Mussig A.J."/>
            <person name="Chaumeil P.-A."/>
            <person name="Waite D.W."/>
            <person name="Whitman W.B."/>
            <person name="Parks D.H."/>
            <person name="Hugenholtz P."/>
        </authorList>
    </citation>
    <scope>NUCLEOTIDE SEQUENCE</scope>
    <source>
        <strain evidence="1">UBA10219</strain>
    </source>
</reference>
<reference evidence="2" key="2">
    <citation type="submission" date="2021-03" db="EMBL/GenBank/DDBJ databases">
        <authorList>
            <person name="Jaffe A."/>
        </authorList>
    </citation>
    <scope>NUCLEOTIDE SEQUENCE</scope>
    <source>
        <strain evidence="2">RIFCSPLOWO2_01_FULL_58_19</strain>
    </source>
</reference>
<accession>A0A7J4JLI2</accession>
<dbReference type="Proteomes" id="UP000678237">
    <property type="component" value="Unassembled WGS sequence"/>
</dbReference>
<dbReference type="EMBL" id="DUGH01000172">
    <property type="protein sequence ID" value="HIH17165.1"/>
    <property type="molecule type" value="Genomic_DNA"/>
</dbReference>
<name>A0A7J4JLI2_9ARCH</name>